<evidence type="ECO:0000313" key="11">
    <source>
        <dbReference type="Proteomes" id="UP001151532"/>
    </source>
</evidence>
<evidence type="ECO:0000256" key="8">
    <source>
        <dbReference type="ARBA" id="ARBA00032565"/>
    </source>
</evidence>
<dbReference type="GO" id="GO:0016558">
    <property type="term" value="P:protein import into peroxisome matrix"/>
    <property type="evidence" value="ECO:0007669"/>
    <property type="project" value="InterPro"/>
</dbReference>
<name>A0A9Q0WQN2_SALPP</name>
<comment type="similarity">
    <text evidence="7">Belongs to the WD repeat peroxin-7 family.</text>
</comment>
<dbReference type="SMART" id="SM00320">
    <property type="entry name" value="WD40"/>
    <property type="match status" value="3"/>
</dbReference>
<reference evidence="10" key="1">
    <citation type="submission" date="2022-11" db="EMBL/GenBank/DDBJ databases">
        <authorList>
            <person name="Hyden B.L."/>
            <person name="Feng K."/>
            <person name="Yates T."/>
            <person name="Jawdy S."/>
            <person name="Smart L.B."/>
            <person name="Muchero W."/>
        </authorList>
    </citation>
    <scope>NUCLEOTIDE SEQUENCE</scope>
    <source>
        <tissue evidence="10">Shoot tip</tissue>
    </source>
</reference>
<keyword evidence="6" id="KW-0576">Peroxisome</keyword>
<dbReference type="InterPro" id="IPR001680">
    <property type="entry name" value="WD40_rpt"/>
</dbReference>
<dbReference type="InterPro" id="IPR036322">
    <property type="entry name" value="WD40_repeat_dom_sf"/>
</dbReference>
<gene>
    <name evidence="10" type="ORF">OIU79_020758</name>
</gene>
<evidence type="ECO:0000256" key="7">
    <source>
        <dbReference type="ARBA" id="ARBA00024017"/>
    </source>
</evidence>
<dbReference type="PANTHER" id="PTHR46027:SF1">
    <property type="entry name" value="PEROXISOMAL TARGETING SIGNAL 2 RECEPTOR"/>
    <property type="match status" value="1"/>
</dbReference>
<evidence type="ECO:0000256" key="3">
    <source>
        <dbReference type="ARBA" id="ARBA00022448"/>
    </source>
</evidence>
<dbReference type="PANTHER" id="PTHR46027">
    <property type="entry name" value="PEROXISOMAL TARGETING SIGNAL 2 RECEPTOR"/>
    <property type="match status" value="1"/>
</dbReference>
<dbReference type="OrthoDB" id="273771at2759"/>
<evidence type="ECO:0000256" key="6">
    <source>
        <dbReference type="ARBA" id="ARBA00023140"/>
    </source>
</evidence>
<reference evidence="10" key="2">
    <citation type="journal article" date="2023" name="Int. J. Mol. Sci.">
        <title>De Novo Assembly and Annotation of 11 Diverse Shrub Willow (Salix) Genomes Reveals Novel Gene Organization in Sex-Linked Regions.</title>
        <authorList>
            <person name="Hyden B."/>
            <person name="Feng K."/>
            <person name="Yates T.B."/>
            <person name="Jawdy S."/>
            <person name="Cereghino C."/>
            <person name="Smart L.B."/>
            <person name="Muchero W."/>
        </authorList>
    </citation>
    <scope>NUCLEOTIDE SEQUENCE</scope>
    <source>
        <tissue evidence="10">Shoot tip</tissue>
    </source>
</reference>
<dbReference type="Proteomes" id="UP001151532">
    <property type="component" value="Chromosome 11"/>
</dbReference>
<dbReference type="Gene3D" id="2.130.10.10">
    <property type="entry name" value="YVTN repeat-like/Quinoprotein amine dehydrogenase"/>
    <property type="match status" value="1"/>
</dbReference>
<evidence type="ECO:0000256" key="1">
    <source>
        <dbReference type="ARBA" id="ARBA00004253"/>
    </source>
</evidence>
<evidence type="ECO:0000256" key="2">
    <source>
        <dbReference type="ARBA" id="ARBA00004514"/>
    </source>
</evidence>
<evidence type="ECO:0000256" key="9">
    <source>
        <dbReference type="PROSITE-ProRule" id="PRU00221"/>
    </source>
</evidence>
<dbReference type="GO" id="GO:0005782">
    <property type="term" value="C:peroxisomal matrix"/>
    <property type="evidence" value="ECO:0007669"/>
    <property type="project" value="UniProtKB-SubCell"/>
</dbReference>
<evidence type="ECO:0000256" key="5">
    <source>
        <dbReference type="ARBA" id="ARBA00022927"/>
    </source>
</evidence>
<protein>
    <recommendedName>
        <fullName evidence="8">Peroxin-7</fullName>
    </recommendedName>
</protein>
<comment type="subcellular location">
    <subcellularLocation>
        <location evidence="2">Cytoplasm</location>
        <location evidence="2">Cytosol</location>
    </subcellularLocation>
    <subcellularLocation>
        <location evidence="1">Peroxisome matrix</location>
    </subcellularLocation>
</comment>
<feature type="repeat" description="WD" evidence="9">
    <location>
        <begin position="141"/>
        <end position="183"/>
    </location>
</feature>
<dbReference type="GO" id="GO:0005053">
    <property type="term" value="F:peroxisome matrix targeting signal-2 binding"/>
    <property type="evidence" value="ECO:0007669"/>
    <property type="project" value="InterPro"/>
</dbReference>
<proteinExistence type="inferred from homology"/>
<keyword evidence="4" id="KW-0963">Cytoplasm</keyword>
<accession>A0A9Q0WQN2</accession>
<keyword evidence="5" id="KW-0653">Protein transport</keyword>
<dbReference type="AlphaFoldDB" id="A0A9Q0WQN2"/>
<evidence type="ECO:0000256" key="4">
    <source>
        <dbReference type="ARBA" id="ARBA00022490"/>
    </source>
</evidence>
<organism evidence="10 11">
    <name type="scientific">Salix purpurea</name>
    <name type="common">Purple osier willow</name>
    <dbReference type="NCBI Taxonomy" id="77065"/>
    <lineage>
        <taxon>Eukaryota</taxon>
        <taxon>Viridiplantae</taxon>
        <taxon>Streptophyta</taxon>
        <taxon>Embryophyta</taxon>
        <taxon>Tracheophyta</taxon>
        <taxon>Spermatophyta</taxon>
        <taxon>Magnoliopsida</taxon>
        <taxon>eudicotyledons</taxon>
        <taxon>Gunneridae</taxon>
        <taxon>Pentapetalae</taxon>
        <taxon>rosids</taxon>
        <taxon>fabids</taxon>
        <taxon>Malpighiales</taxon>
        <taxon>Salicaceae</taxon>
        <taxon>Saliceae</taxon>
        <taxon>Salix</taxon>
    </lineage>
</organism>
<dbReference type="Pfam" id="PF00400">
    <property type="entry name" value="WD40"/>
    <property type="match status" value="3"/>
</dbReference>
<evidence type="ECO:0000313" key="10">
    <source>
        <dbReference type="EMBL" id="KAJ6769960.1"/>
    </source>
</evidence>
<dbReference type="InterPro" id="IPR044536">
    <property type="entry name" value="PEX7"/>
</dbReference>
<dbReference type="GO" id="GO:0005829">
    <property type="term" value="C:cytosol"/>
    <property type="evidence" value="ECO:0007669"/>
    <property type="project" value="UniProtKB-SubCell"/>
</dbReference>
<dbReference type="EMBL" id="JAPFFK010000003">
    <property type="protein sequence ID" value="KAJ6769960.1"/>
    <property type="molecule type" value="Genomic_DNA"/>
</dbReference>
<keyword evidence="9" id="KW-0853">WD repeat</keyword>
<dbReference type="PROSITE" id="PS50294">
    <property type="entry name" value="WD_REPEATS_REGION"/>
    <property type="match status" value="1"/>
</dbReference>
<dbReference type="InterPro" id="IPR015943">
    <property type="entry name" value="WD40/YVTN_repeat-like_dom_sf"/>
</dbReference>
<keyword evidence="3" id="KW-0813">Transport</keyword>
<dbReference type="PROSITE" id="PS50082">
    <property type="entry name" value="WD_REPEATS_2"/>
    <property type="match status" value="1"/>
</dbReference>
<comment type="caution">
    <text evidence="10">The sequence shown here is derived from an EMBL/GenBank/DDBJ whole genome shotgun (WGS) entry which is preliminary data.</text>
</comment>
<sequence>MNPALLKKLTDEVICSDKQKRDATRTSYFLDQLMLLFLSFSLHPAWFSCKTNNLFLRISSRRRHFPELWNPRKRSSSRSTSYLLLPPPPLTELISFDTADGIYDLAWSESHDSLLIAAVADGSVKLYDTALLPPQNPLRSFQEHTREVHSIDYNPKLRDSFISSSWDDTIKLWTLDRPASIRTFKEHAYCVHSAVWNSRHTDVFASASGDRTV</sequence>
<keyword evidence="11" id="KW-1185">Reference proteome</keyword>
<dbReference type="SUPFAM" id="SSF50978">
    <property type="entry name" value="WD40 repeat-like"/>
    <property type="match status" value="1"/>
</dbReference>